<feature type="compositionally biased region" description="Basic and acidic residues" evidence="9">
    <location>
        <begin position="221"/>
        <end position="249"/>
    </location>
</feature>
<feature type="compositionally biased region" description="Basic and acidic residues" evidence="9">
    <location>
        <begin position="258"/>
        <end position="272"/>
    </location>
</feature>
<protein>
    <recommendedName>
        <fullName evidence="10">GATA-type domain-containing protein</fullName>
    </recommendedName>
</protein>
<evidence type="ECO:0000256" key="7">
    <source>
        <dbReference type="ARBA" id="ARBA00023242"/>
    </source>
</evidence>
<feature type="compositionally biased region" description="Polar residues" evidence="9">
    <location>
        <begin position="717"/>
        <end position="727"/>
    </location>
</feature>
<feature type="compositionally biased region" description="Polar residues" evidence="9">
    <location>
        <begin position="289"/>
        <end position="298"/>
    </location>
</feature>
<feature type="region of interest" description="Disordered" evidence="9">
    <location>
        <begin position="352"/>
        <end position="391"/>
    </location>
</feature>
<dbReference type="AlphaFoldDB" id="A0A4U7KLD4"/>
<keyword evidence="5" id="KW-0805">Transcription regulation</keyword>
<feature type="region of interest" description="Disordered" evidence="9">
    <location>
        <begin position="614"/>
        <end position="774"/>
    </location>
</feature>
<proteinExistence type="predicted"/>
<feature type="region of interest" description="Disordered" evidence="9">
    <location>
        <begin position="1"/>
        <end position="320"/>
    </location>
</feature>
<dbReference type="OrthoDB" id="515401at2759"/>
<dbReference type="GO" id="GO:0000981">
    <property type="term" value="F:DNA-binding transcription factor activity, RNA polymerase II-specific"/>
    <property type="evidence" value="ECO:0007669"/>
    <property type="project" value="TreeGrafter"/>
</dbReference>
<dbReference type="FunFam" id="3.30.50.10:FF:000007">
    <property type="entry name" value="Nitrogen regulatory AreA, N-terminal"/>
    <property type="match status" value="1"/>
</dbReference>
<dbReference type="PANTHER" id="PTHR10071">
    <property type="entry name" value="TRANSCRIPTION FACTOR GATA FAMILY MEMBER"/>
    <property type="match status" value="1"/>
</dbReference>
<feature type="compositionally biased region" description="Low complexity" evidence="9">
    <location>
        <begin position="190"/>
        <end position="199"/>
    </location>
</feature>
<evidence type="ECO:0000256" key="5">
    <source>
        <dbReference type="ARBA" id="ARBA00023015"/>
    </source>
</evidence>
<evidence type="ECO:0000256" key="1">
    <source>
        <dbReference type="ARBA" id="ARBA00004123"/>
    </source>
</evidence>
<feature type="compositionally biased region" description="Basic and acidic residues" evidence="9">
    <location>
        <begin position="631"/>
        <end position="640"/>
    </location>
</feature>
<gene>
    <name evidence="11" type="ORF">EX895_006101</name>
</gene>
<dbReference type="SMART" id="SM00401">
    <property type="entry name" value="ZnF_GATA"/>
    <property type="match status" value="2"/>
</dbReference>
<evidence type="ECO:0000313" key="12">
    <source>
        <dbReference type="Proteomes" id="UP000306050"/>
    </source>
</evidence>
<feature type="compositionally biased region" description="Polar residues" evidence="9">
    <location>
        <begin position="871"/>
        <end position="882"/>
    </location>
</feature>
<evidence type="ECO:0000256" key="8">
    <source>
        <dbReference type="PROSITE-ProRule" id="PRU00094"/>
    </source>
</evidence>
<keyword evidence="2" id="KW-0479">Metal-binding</keyword>
<dbReference type="SUPFAM" id="SSF57716">
    <property type="entry name" value="Glucocorticoid receptor-like (DNA-binding domain)"/>
    <property type="match status" value="2"/>
</dbReference>
<dbReference type="Pfam" id="PF00320">
    <property type="entry name" value="GATA"/>
    <property type="match status" value="2"/>
</dbReference>
<reference evidence="11 12" key="1">
    <citation type="submission" date="2019-05" db="EMBL/GenBank/DDBJ databases">
        <title>Sporisorium graminicola CBS 10092 draft sequencing and annotation.</title>
        <authorList>
            <person name="Solano-Gonzalez S."/>
            <person name="Caddick M.X."/>
            <person name="Darby A."/>
        </authorList>
    </citation>
    <scope>NUCLEOTIDE SEQUENCE [LARGE SCALE GENOMIC DNA]</scope>
    <source>
        <strain evidence="11 12">CBS 10092</strain>
    </source>
</reference>
<feature type="region of interest" description="Disordered" evidence="9">
    <location>
        <begin position="827"/>
        <end position="960"/>
    </location>
</feature>
<evidence type="ECO:0000259" key="10">
    <source>
        <dbReference type="PROSITE" id="PS50114"/>
    </source>
</evidence>
<keyword evidence="12" id="KW-1185">Reference proteome</keyword>
<comment type="subcellular location">
    <subcellularLocation>
        <location evidence="1">Nucleus</location>
    </subcellularLocation>
</comment>
<sequence length="1065" mass="114357">MVLPPVKIASRPSSPTSSHHQPPYASTSSSSSSHPPRIAARPIAPADRSPDRLSQHSRTGSIHEADGLPHIRPRGSRLPSPSGHASSSHHDASAAAPTRSTARSLFRDPRAFHPAGRSQSPIAAFRNRSQSSERSHLGPSRSQPNSPLLHPSSFRHPHESTGIHLPPISSLSREVTTDHSDALAHRRRTPNTSPRPSARLHMGNTFADSSPAPDMGSPATMRHDYPAYRHERAGEDRAKPQHYAEEHPRAIAPAPRASYEHDPRGIPYRESHLTSSRSNEAAHQPNGARRTNSPQQVPRESYDPEGAMSPRSAQNAGMRCSNCGVTSTPLWRRAPDGSTICNACGLYIKSHSMHRSTPSRPGGADASPPTSETPLAAAAPRCSREDDPKSGSCPGDGLCNGTGGTASCSGCPAYNNNLSHALKASKREPRASEDTSPTRPVERVATPADDKKEDDKSAVGALRCTNCQTTTTPLWRRDEDGNNICNACGLYHKLHGTHRPIGMKKTVIKRRKRIPANAAAQAANHPDVVPVQINANGQPVIAPAAGRAGGDSTPTPSEGKRASKKASASTSEQVMREARDREAAMLLMEVGAGARSRPSMHEEDRLHQSGLASTSMHHDMHSAKTSADSNRLSHADESRATKRPRKSYPLAPRDAYDEHDTSPNASAAFAEAHAGSLPRSQRSPVHASSDRTGRSDVHHEALHGSSIAAEHAARTGASETTRPSSTVPHHHHHHHHHHANHATHAAHHGHHHHHHHPVAVSGSAHGHAVQASSGGVKLGEFERLRDELLFERRRLDEMIHRAEAFLASARQGNYAVEVAAAPVSALHNGHRASRESPPQVGSARGSPGVSSRGARAGDAPVKEEVADVASRRSQGYDNGSSSSERDELESPPPPALHSHRPPASRPLLASSEVQPSSRRNSFEQRMASLPVMDAVPLKRNSPPSTLSTAAESRSLSAAPSVARKATAWGIDARTTPVASARPGDKRGRAEDMDEDEDHWNWDNLYGKAKLEKAGDWRGFARPAEQDHRGQSRSNGGSVRRETPMNVASRMPTASSPPKTVSTPRT</sequence>
<evidence type="ECO:0000256" key="6">
    <source>
        <dbReference type="ARBA" id="ARBA00023163"/>
    </source>
</evidence>
<feature type="compositionally biased region" description="Basic residues" evidence="9">
    <location>
        <begin position="728"/>
        <end position="757"/>
    </location>
</feature>
<comment type="caution">
    <text evidence="11">The sequence shown here is derived from an EMBL/GenBank/DDBJ whole genome shotgun (WGS) entry which is preliminary data.</text>
</comment>
<feature type="compositionally biased region" description="Low complexity" evidence="9">
    <location>
        <begin position="93"/>
        <end position="104"/>
    </location>
</feature>
<evidence type="ECO:0000313" key="11">
    <source>
        <dbReference type="EMBL" id="TKY85021.1"/>
    </source>
</evidence>
<feature type="compositionally biased region" description="Low complexity" evidence="9">
    <location>
        <begin position="665"/>
        <end position="674"/>
    </location>
</feature>
<dbReference type="GO" id="GO:0000122">
    <property type="term" value="P:negative regulation of transcription by RNA polymerase II"/>
    <property type="evidence" value="ECO:0007669"/>
    <property type="project" value="TreeGrafter"/>
</dbReference>
<dbReference type="PANTHER" id="PTHR10071:SF335">
    <property type="entry name" value="IRON-SENSING TRANSCRIPTIONAL REPRESSOR-RELATED"/>
    <property type="match status" value="1"/>
</dbReference>
<keyword evidence="6" id="KW-0804">Transcription</keyword>
<name>A0A4U7KLD4_9BASI</name>
<evidence type="ECO:0000256" key="9">
    <source>
        <dbReference type="SAM" id="MobiDB-lite"/>
    </source>
</evidence>
<feature type="region of interest" description="Disordered" evidence="9">
    <location>
        <begin position="541"/>
        <end position="577"/>
    </location>
</feature>
<dbReference type="PROSITE" id="PS50114">
    <property type="entry name" value="GATA_ZN_FINGER_2"/>
    <property type="match status" value="2"/>
</dbReference>
<feature type="region of interest" description="Disordered" evidence="9">
    <location>
        <begin position="423"/>
        <end position="456"/>
    </location>
</feature>
<feature type="compositionally biased region" description="Low complexity" evidence="9">
    <location>
        <begin position="10"/>
        <end position="47"/>
    </location>
</feature>
<feature type="domain" description="GATA-type" evidence="10">
    <location>
        <begin position="314"/>
        <end position="355"/>
    </location>
</feature>
<feature type="compositionally biased region" description="Basic and acidic residues" evidence="9">
    <location>
        <begin position="175"/>
        <end position="184"/>
    </location>
</feature>
<dbReference type="Proteomes" id="UP000306050">
    <property type="component" value="Chromosome SGRAM_8"/>
</dbReference>
<feature type="compositionally biased region" description="Polar residues" evidence="9">
    <location>
        <begin position="117"/>
        <end position="130"/>
    </location>
</feature>
<feature type="region of interest" description="Disordered" evidence="9">
    <location>
        <begin position="973"/>
        <end position="994"/>
    </location>
</feature>
<dbReference type="CDD" id="cd00202">
    <property type="entry name" value="ZnF_GATA"/>
    <property type="match status" value="2"/>
</dbReference>
<dbReference type="PRINTS" id="PR00619">
    <property type="entry name" value="GATAZNFINGER"/>
</dbReference>
<dbReference type="Gene3D" id="3.30.50.10">
    <property type="entry name" value="Erythroid Transcription Factor GATA-1, subunit A"/>
    <property type="match status" value="2"/>
</dbReference>
<dbReference type="GeneID" id="40728996"/>
<feature type="region of interest" description="Disordered" evidence="9">
    <location>
        <begin position="1019"/>
        <end position="1065"/>
    </location>
</feature>
<dbReference type="InterPro" id="IPR013088">
    <property type="entry name" value="Znf_NHR/GATA"/>
</dbReference>
<dbReference type="InterPro" id="IPR000679">
    <property type="entry name" value="Znf_GATA"/>
</dbReference>
<organism evidence="11 12">
    <name type="scientific">Sporisorium graminicola</name>
    <dbReference type="NCBI Taxonomy" id="280036"/>
    <lineage>
        <taxon>Eukaryota</taxon>
        <taxon>Fungi</taxon>
        <taxon>Dikarya</taxon>
        <taxon>Basidiomycota</taxon>
        <taxon>Ustilaginomycotina</taxon>
        <taxon>Ustilaginomycetes</taxon>
        <taxon>Ustilaginales</taxon>
        <taxon>Ustilaginaceae</taxon>
        <taxon>Sporisorium</taxon>
    </lineage>
</organism>
<evidence type="ECO:0000256" key="3">
    <source>
        <dbReference type="ARBA" id="ARBA00022771"/>
    </source>
</evidence>
<dbReference type="GO" id="GO:0000978">
    <property type="term" value="F:RNA polymerase II cis-regulatory region sequence-specific DNA binding"/>
    <property type="evidence" value="ECO:0007669"/>
    <property type="project" value="TreeGrafter"/>
</dbReference>
<keyword evidence="3 8" id="KW-0863">Zinc-finger</keyword>
<feature type="domain" description="GATA-type" evidence="10">
    <location>
        <begin position="458"/>
        <end position="511"/>
    </location>
</feature>
<feature type="compositionally biased region" description="Basic and acidic residues" evidence="9">
    <location>
        <begin position="688"/>
        <end position="702"/>
    </location>
</feature>
<accession>A0A4U7KLD4</accession>
<dbReference type="GO" id="GO:0008270">
    <property type="term" value="F:zinc ion binding"/>
    <property type="evidence" value="ECO:0007669"/>
    <property type="project" value="UniProtKB-KW"/>
</dbReference>
<dbReference type="InterPro" id="IPR039355">
    <property type="entry name" value="Transcription_factor_GATA"/>
</dbReference>
<dbReference type="GO" id="GO:0005634">
    <property type="term" value="C:nucleus"/>
    <property type="evidence" value="ECO:0007669"/>
    <property type="project" value="UniProtKB-SubCell"/>
</dbReference>
<dbReference type="EMBL" id="SRRM01000021">
    <property type="protein sequence ID" value="TKY85021.1"/>
    <property type="molecule type" value="Genomic_DNA"/>
</dbReference>
<feature type="compositionally biased region" description="Polar residues" evidence="9">
    <location>
        <begin position="941"/>
        <end position="957"/>
    </location>
</feature>
<evidence type="ECO:0000256" key="4">
    <source>
        <dbReference type="ARBA" id="ARBA00022833"/>
    </source>
</evidence>
<keyword evidence="4" id="KW-0862">Zinc</keyword>
<evidence type="ECO:0000256" key="2">
    <source>
        <dbReference type="ARBA" id="ARBA00022723"/>
    </source>
</evidence>
<keyword evidence="7" id="KW-0539">Nucleus</keyword>
<dbReference type="PROSITE" id="PS00344">
    <property type="entry name" value="GATA_ZN_FINGER_1"/>
    <property type="match status" value="2"/>
</dbReference>
<feature type="compositionally biased region" description="Polar residues" evidence="9">
    <location>
        <begin position="1051"/>
        <end position="1065"/>
    </location>
</feature>
<dbReference type="RefSeq" id="XP_029737006.1">
    <property type="nucleotide sequence ID" value="XM_029886693.1"/>
</dbReference>
<dbReference type="GO" id="GO:0045944">
    <property type="term" value="P:positive regulation of transcription by RNA polymerase II"/>
    <property type="evidence" value="ECO:0007669"/>
    <property type="project" value="TreeGrafter"/>
</dbReference>
<dbReference type="KEGG" id="sgra:EX895_006101"/>